<name>A0A9N9NPX7_9GLOM</name>
<evidence type="ECO:0000313" key="4">
    <source>
        <dbReference type="Proteomes" id="UP000789396"/>
    </source>
</evidence>
<proteinExistence type="predicted"/>
<keyword evidence="2" id="KW-1133">Transmembrane helix</keyword>
<reference evidence="3" key="1">
    <citation type="submission" date="2021-06" db="EMBL/GenBank/DDBJ databases">
        <authorList>
            <person name="Kallberg Y."/>
            <person name="Tangrot J."/>
            <person name="Rosling A."/>
        </authorList>
    </citation>
    <scope>NUCLEOTIDE SEQUENCE</scope>
    <source>
        <strain evidence="3">IN212</strain>
    </source>
</reference>
<feature type="non-terminal residue" evidence="3">
    <location>
        <position position="1"/>
    </location>
</feature>
<gene>
    <name evidence="3" type="ORF">RFULGI_LOCUS13733</name>
</gene>
<organism evidence="3 4">
    <name type="scientific">Racocetra fulgida</name>
    <dbReference type="NCBI Taxonomy" id="60492"/>
    <lineage>
        <taxon>Eukaryota</taxon>
        <taxon>Fungi</taxon>
        <taxon>Fungi incertae sedis</taxon>
        <taxon>Mucoromycota</taxon>
        <taxon>Glomeromycotina</taxon>
        <taxon>Glomeromycetes</taxon>
        <taxon>Diversisporales</taxon>
        <taxon>Gigasporaceae</taxon>
        <taxon>Racocetra</taxon>
    </lineage>
</organism>
<feature type="transmembrane region" description="Helical" evidence="2">
    <location>
        <begin position="184"/>
        <end position="206"/>
    </location>
</feature>
<sequence length="426" mass="47739">KRTSLSIAESRLRDNELEINNLKFSFQEAERKRFDLSLENAQLRIDISEQNNLLGLNAETIQNQNNEITNLKTQILTLQQTINRFEQEKLETVFNSPSQTITYPEVEENQIKPKEMKTAGVQTDKNLDGTQTIFLVVGIVGEDELITDDITIGTLALVNSLISVVNIFLFEGEKYSFGWFAKLLLAYGIFRSSASLIGSMISLGIYGTKGFQYPEFSLLATLTLPVVMFSVKRGLNELEQKLNMSREEVIGENSNEEEFFVWQIVALNINTNNINANAQFTANCCTSDLPSQWGSSGLNSTESVTIQQKEGNNCFLANNSLVTANLVIRVAGLIVTALMSMAMCLIPCIEGKKRKIARNFFRTFVYLPIAVAFISYLVINALIQAKGLNTAGLERCFIDYSLTSSKTGYLQEWITQKFVTLRQLAL</sequence>
<dbReference type="AlphaFoldDB" id="A0A9N9NPX7"/>
<feature type="coiled-coil region" evidence="1">
    <location>
        <begin position="61"/>
        <end position="88"/>
    </location>
</feature>
<keyword evidence="1" id="KW-0175">Coiled coil</keyword>
<keyword evidence="2" id="KW-0812">Transmembrane</keyword>
<dbReference type="EMBL" id="CAJVPZ010037214">
    <property type="protein sequence ID" value="CAG8752950.1"/>
    <property type="molecule type" value="Genomic_DNA"/>
</dbReference>
<comment type="caution">
    <text evidence="3">The sequence shown here is derived from an EMBL/GenBank/DDBJ whole genome shotgun (WGS) entry which is preliminary data.</text>
</comment>
<evidence type="ECO:0000256" key="1">
    <source>
        <dbReference type="SAM" id="Coils"/>
    </source>
</evidence>
<feature type="transmembrane region" description="Helical" evidence="2">
    <location>
        <begin position="326"/>
        <end position="348"/>
    </location>
</feature>
<keyword evidence="2" id="KW-0472">Membrane</keyword>
<evidence type="ECO:0000313" key="3">
    <source>
        <dbReference type="EMBL" id="CAG8752950.1"/>
    </source>
</evidence>
<feature type="transmembrane region" description="Helical" evidence="2">
    <location>
        <begin position="360"/>
        <end position="379"/>
    </location>
</feature>
<dbReference type="Proteomes" id="UP000789396">
    <property type="component" value="Unassembled WGS sequence"/>
</dbReference>
<keyword evidence="4" id="KW-1185">Reference proteome</keyword>
<protein>
    <submittedName>
        <fullName evidence="3">11514_t:CDS:1</fullName>
    </submittedName>
</protein>
<accession>A0A9N9NPX7</accession>
<feature type="non-terminal residue" evidence="3">
    <location>
        <position position="426"/>
    </location>
</feature>
<evidence type="ECO:0000256" key="2">
    <source>
        <dbReference type="SAM" id="Phobius"/>
    </source>
</evidence>
<feature type="transmembrane region" description="Helical" evidence="2">
    <location>
        <begin position="150"/>
        <end position="169"/>
    </location>
</feature>